<accession>A0A098TIX1</accession>
<dbReference type="SUPFAM" id="SSF53756">
    <property type="entry name" value="UDP-Glycosyltransferase/glycogen phosphorylase"/>
    <property type="match status" value="1"/>
</dbReference>
<reference evidence="2 3" key="1">
    <citation type="journal article" date="2014" name="Mol. Ecol.">
        <title>Evolution of Synechococcus.</title>
        <authorList>
            <person name="Dvorak P."/>
            <person name="Casamatta D."/>
            <person name="Hasler P."/>
            <person name="Poulickova A."/>
            <person name="Ondrej V."/>
            <person name="Sanges R."/>
        </authorList>
    </citation>
    <scope>NUCLEOTIDE SEQUENCE [LARGE SCALE GENOMIC DNA]</scope>
    <source>
        <strain evidence="2 3">CAUP A 1101</strain>
    </source>
</reference>
<keyword evidence="3" id="KW-1185">Reference proteome</keyword>
<comment type="caution">
    <text evidence="2">The sequence shown here is derived from an EMBL/GenBank/DDBJ whole genome shotgun (WGS) entry which is preliminary data.</text>
</comment>
<organism evidence="2 3">
    <name type="scientific">Neosynechococcus sphagnicola sy1</name>
    <dbReference type="NCBI Taxonomy" id="1497020"/>
    <lineage>
        <taxon>Bacteria</taxon>
        <taxon>Bacillati</taxon>
        <taxon>Cyanobacteriota</taxon>
        <taxon>Cyanophyceae</taxon>
        <taxon>Neosynechococcales</taxon>
        <taxon>Neosynechococcaceae</taxon>
        <taxon>Neosynechococcus</taxon>
    </lineage>
</organism>
<protein>
    <submittedName>
        <fullName evidence="2">Uncharacterized protein</fullName>
    </submittedName>
</protein>
<evidence type="ECO:0000313" key="2">
    <source>
        <dbReference type="EMBL" id="KGF71932.1"/>
    </source>
</evidence>
<proteinExistence type="predicted"/>
<dbReference type="AlphaFoldDB" id="A0A098TIX1"/>
<name>A0A098TIX1_9CYAN</name>
<evidence type="ECO:0000313" key="3">
    <source>
        <dbReference type="Proteomes" id="UP000030170"/>
    </source>
</evidence>
<dbReference type="Proteomes" id="UP000030170">
    <property type="component" value="Unassembled WGS sequence"/>
</dbReference>
<evidence type="ECO:0000256" key="1">
    <source>
        <dbReference type="SAM" id="MobiDB-lite"/>
    </source>
</evidence>
<dbReference type="EMBL" id="JJML01000044">
    <property type="protein sequence ID" value="KGF71932.1"/>
    <property type="molecule type" value="Genomic_DNA"/>
</dbReference>
<gene>
    <name evidence="2" type="ORF">DO97_14360</name>
</gene>
<dbReference type="OrthoDB" id="9832127at2"/>
<feature type="region of interest" description="Disordered" evidence="1">
    <location>
        <begin position="1"/>
        <end position="20"/>
    </location>
</feature>
<sequence length="464" mass="51867">MATLGDPGSAPRPPPDQRQPKEDLLTYWQRILALRGVKIDDNWIDPTTILLLTWVDRRNFDPDGHYIDPHLGDLAPMLRDRGLRVVYVPRILHTIPYPEAIDRLLQSGETFLFLELLLTEVDWQTCQQQAQAFQPCLNPEDAIAGVPTYRLTQEHLEQTRNTLAFTLTYGACIASLATRNMQPRQIIHTCEGHSWEQALAWSVRHYLPHTAIVGYDNGNFSRLALCLYPAAHELGLRPLPDRIVAGGSLFQHLLIAEGFPKEKVVRGCALRHAYLWADPAAVKAHPPCRLRILVATSIGLGDSVELVSKAVQAFGADPNVTVMIKCHPLVDWGQVARYARIPASQTQIQVVNTPISQLLPTVDILLYTYTLVCYEALQYGVKPIFVRSENFLNLNPLEAAPDIHWVATTPTDLQARVQQISQMPPPATQAWQDRATEVLEAALHPVSPACLDAFLIGRDGVKQQ</sequence>